<evidence type="ECO:0000313" key="12">
    <source>
        <dbReference type="Proteomes" id="UP000652477"/>
    </source>
</evidence>
<evidence type="ECO:0000256" key="6">
    <source>
        <dbReference type="ARBA" id="ARBA00022573"/>
    </source>
</evidence>
<dbReference type="GO" id="GO:0008939">
    <property type="term" value="F:nicotinate-nucleotide-dimethylbenzimidazole phosphoribosyltransferase activity"/>
    <property type="evidence" value="ECO:0007669"/>
    <property type="project" value="UniProtKB-UniRule"/>
</dbReference>
<dbReference type="InterPro" id="IPR017846">
    <property type="entry name" value="Nict_dMeBzImd_PRibTrfase_bact"/>
</dbReference>
<dbReference type="EMBL" id="JACOPF010000001">
    <property type="protein sequence ID" value="MBC5688407.1"/>
    <property type="molecule type" value="Genomic_DNA"/>
</dbReference>
<comment type="caution">
    <text evidence="11">The sequence shown here is derived from an EMBL/GenBank/DDBJ whole genome shotgun (WGS) entry which is preliminary data.</text>
</comment>
<comment type="similarity">
    <text evidence="3">Belongs to the CobT family.</text>
</comment>
<dbReference type="NCBIfam" id="TIGR03160">
    <property type="entry name" value="cobT_DBIPRT"/>
    <property type="match status" value="1"/>
</dbReference>
<keyword evidence="6" id="KW-0169">Cobalamin biosynthesis</keyword>
<evidence type="ECO:0000256" key="3">
    <source>
        <dbReference type="ARBA" id="ARBA00007110"/>
    </source>
</evidence>
<proteinExistence type="inferred from homology"/>
<evidence type="ECO:0000256" key="5">
    <source>
        <dbReference type="ARBA" id="ARBA00015486"/>
    </source>
</evidence>
<protein>
    <recommendedName>
        <fullName evidence="5 10">Nicotinate-nucleotide--dimethylbenzimidazole phosphoribosyltransferase</fullName>
        <ecNumber evidence="4 10">2.4.2.21</ecNumber>
    </recommendedName>
</protein>
<evidence type="ECO:0000256" key="8">
    <source>
        <dbReference type="ARBA" id="ARBA00022679"/>
    </source>
</evidence>
<dbReference type="Proteomes" id="UP000652477">
    <property type="component" value="Unassembled WGS sequence"/>
</dbReference>
<reference evidence="11" key="1">
    <citation type="submission" date="2020-08" db="EMBL/GenBank/DDBJ databases">
        <title>Genome public.</title>
        <authorList>
            <person name="Liu C."/>
            <person name="Sun Q."/>
        </authorList>
    </citation>
    <scope>NUCLEOTIDE SEQUENCE</scope>
    <source>
        <strain evidence="11">NSJ-55</strain>
    </source>
</reference>
<evidence type="ECO:0000313" key="11">
    <source>
        <dbReference type="EMBL" id="MBC5688407.1"/>
    </source>
</evidence>
<dbReference type="FunFam" id="3.40.50.10210:FF:000001">
    <property type="entry name" value="Nicotinate-nucleotide--dimethylbenzimidazole phosphoribosyltransferase"/>
    <property type="match status" value="1"/>
</dbReference>
<dbReference type="Pfam" id="PF02277">
    <property type="entry name" value="DBI_PRT"/>
    <property type="match status" value="1"/>
</dbReference>
<dbReference type="NCBIfam" id="NF000996">
    <property type="entry name" value="PRK00105.1"/>
    <property type="match status" value="1"/>
</dbReference>
<dbReference type="GO" id="GO:0009236">
    <property type="term" value="P:cobalamin biosynthetic process"/>
    <property type="evidence" value="ECO:0007669"/>
    <property type="project" value="UniProtKB-UniRule"/>
</dbReference>
<keyword evidence="8 11" id="KW-0808">Transferase</keyword>
<dbReference type="CDD" id="cd02439">
    <property type="entry name" value="DMB-PRT_CobT"/>
    <property type="match status" value="1"/>
</dbReference>
<dbReference type="EC" id="2.4.2.21" evidence="4 10"/>
<gene>
    <name evidence="11" type="primary">cobT</name>
    <name evidence="11" type="ORF">H8S37_05620</name>
</gene>
<evidence type="ECO:0000256" key="9">
    <source>
        <dbReference type="ARBA" id="ARBA00047340"/>
    </source>
</evidence>
<accession>A0A923LHV0</accession>
<dbReference type="InterPro" id="IPR003200">
    <property type="entry name" value="Nict_dMeBzImd_PRibTrfase"/>
</dbReference>
<evidence type="ECO:0000256" key="2">
    <source>
        <dbReference type="ARBA" id="ARBA00005049"/>
    </source>
</evidence>
<comment type="pathway">
    <text evidence="2">Nucleoside biosynthesis; alpha-ribazole biosynthesis; alpha-ribazole from 5,6-dimethylbenzimidazole: step 1/2.</text>
</comment>
<dbReference type="Gene3D" id="1.10.1610.10">
    <property type="match status" value="1"/>
</dbReference>
<dbReference type="AlphaFoldDB" id="A0A923LHV0"/>
<comment type="catalytic activity">
    <reaction evidence="9">
        <text>5,6-dimethylbenzimidazole + nicotinate beta-D-ribonucleotide = alpha-ribazole 5'-phosphate + nicotinate + H(+)</text>
        <dbReference type="Rhea" id="RHEA:11196"/>
        <dbReference type="ChEBI" id="CHEBI:15378"/>
        <dbReference type="ChEBI" id="CHEBI:15890"/>
        <dbReference type="ChEBI" id="CHEBI:32544"/>
        <dbReference type="ChEBI" id="CHEBI:57502"/>
        <dbReference type="ChEBI" id="CHEBI:57918"/>
        <dbReference type="EC" id="2.4.2.21"/>
    </reaction>
</comment>
<evidence type="ECO:0000256" key="10">
    <source>
        <dbReference type="NCBIfam" id="TIGR03160"/>
    </source>
</evidence>
<comment type="function">
    <text evidence="1">Catalyzes the synthesis of alpha-ribazole-5'-phosphate from nicotinate mononucleotide (NAMN) and 5,6-dimethylbenzimidazole (DMB).</text>
</comment>
<keyword evidence="12" id="KW-1185">Reference proteome</keyword>
<evidence type="ECO:0000256" key="1">
    <source>
        <dbReference type="ARBA" id="ARBA00002197"/>
    </source>
</evidence>
<evidence type="ECO:0000256" key="7">
    <source>
        <dbReference type="ARBA" id="ARBA00022676"/>
    </source>
</evidence>
<dbReference type="RefSeq" id="WP_186875022.1">
    <property type="nucleotide sequence ID" value="NZ_JACOPF010000001.1"/>
</dbReference>
<sequence>MKDGRIRETDRKKACLEALLSQIVPVDEVSKEAARKRWRTVGKPLFSLGKLEQAVIDIAGIKRTAEYTLKKKGLLIFCADNGVVKEGVTQTGQEVTAIVAENFTRRAASVCMMAERAGVDLFPIDIGMVRDVEAVTKKEYKVAYGTRDLLEETAMTEAQTLKAILTGIRLVKEKKEEGYEILATGEMGIGNTTTSSAVACVLLGEDVEAVTGKGAGLSSAGLERKIEVIRRAIEKHRPNRENVLDVLSKVGGLDLAGLTGAFLGGAIYHIPVVLDGFISAAAALCAVRLSPSVAGYILPSHVSKEPGGRKLLDALQLEPFLTCDMCLGEGSGAVAVMPLIDMGLSVYREMSTFEEIHVEAYEVL</sequence>
<dbReference type="InterPro" id="IPR023195">
    <property type="entry name" value="Nict_dMeBzImd_PRibTrfase_N"/>
</dbReference>
<dbReference type="InterPro" id="IPR036087">
    <property type="entry name" value="Nict_dMeBzImd_PRibTrfase_sf"/>
</dbReference>
<keyword evidence="7 11" id="KW-0328">Glycosyltransferase</keyword>
<name>A0A923LHV0_9FIRM</name>
<dbReference type="Gene3D" id="3.40.50.10210">
    <property type="match status" value="1"/>
</dbReference>
<dbReference type="PANTHER" id="PTHR43463">
    <property type="entry name" value="NICOTINATE-NUCLEOTIDE--DIMETHYLBENZIMIDAZOLE PHOSPHORIBOSYLTRANSFERASE"/>
    <property type="match status" value="1"/>
</dbReference>
<evidence type="ECO:0000256" key="4">
    <source>
        <dbReference type="ARBA" id="ARBA00011991"/>
    </source>
</evidence>
<organism evidence="11 12">
    <name type="scientific">Mediterraneibacter hominis</name>
    <dbReference type="NCBI Taxonomy" id="2763054"/>
    <lineage>
        <taxon>Bacteria</taxon>
        <taxon>Bacillati</taxon>
        <taxon>Bacillota</taxon>
        <taxon>Clostridia</taxon>
        <taxon>Lachnospirales</taxon>
        <taxon>Lachnospiraceae</taxon>
        <taxon>Mediterraneibacter</taxon>
    </lineage>
</organism>
<dbReference type="PANTHER" id="PTHR43463:SF1">
    <property type="entry name" value="NICOTINATE-NUCLEOTIDE--DIMETHYLBENZIMIDAZOLE PHOSPHORIBOSYLTRANSFERASE"/>
    <property type="match status" value="1"/>
</dbReference>
<dbReference type="SUPFAM" id="SSF52733">
    <property type="entry name" value="Nicotinate mononucleotide:5,6-dimethylbenzimidazole phosphoribosyltransferase (CobT)"/>
    <property type="match status" value="1"/>
</dbReference>